<protein>
    <submittedName>
        <fullName evidence="2">Gp29.1</fullName>
    </submittedName>
</protein>
<feature type="transmembrane region" description="Helical" evidence="1">
    <location>
        <begin position="117"/>
        <end position="138"/>
    </location>
</feature>
<proteinExistence type="predicted"/>
<evidence type="ECO:0000313" key="3">
    <source>
        <dbReference type="Proteomes" id="UP000001590"/>
    </source>
</evidence>
<accession>B6V2I9</accession>
<keyword evidence="1" id="KW-0812">Transmembrane</keyword>
<evidence type="ECO:0000313" key="2">
    <source>
        <dbReference type="EMBL" id="ACI91038.1"/>
    </source>
</evidence>
<feature type="transmembrane region" description="Helical" evidence="1">
    <location>
        <begin position="43"/>
        <end position="63"/>
    </location>
</feature>
<keyword evidence="1" id="KW-0472">Membrane</keyword>
<sequence>MNQQMVLKIGGVVVDPQPVKVESKYTGELEVTRKKVVHRMLDIIIPVGLATKLTMALSPGALAAAGVDSADKIRRGFHDIIDVFTALAEPILWFYALTACVLIATKNKNAGWERLKNVGYAYAGIALLPTFFSFLRWVSSIVSSSITF</sequence>
<dbReference type="EMBL" id="FJ230960">
    <property type="protein sequence ID" value="ACI91038.1"/>
    <property type="molecule type" value="Genomic_DNA"/>
</dbReference>
<dbReference type="RefSeq" id="YP_002300409.1">
    <property type="nucleotide sequence ID" value="NC_011421.1"/>
</dbReference>
<keyword evidence="1" id="KW-1133">Transmembrane helix</keyword>
<organismHost>
    <name type="scientific">Bacillus subtilis</name>
    <dbReference type="NCBI Taxonomy" id="1423"/>
</organismHost>
<feature type="transmembrane region" description="Helical" evidence="1">
    <location>
        <begin position="83"/>
        <end position="105"/>
    </location>
</feature>
<reference evidence="2 3" key="1">
    <citation type="journal article" date="2009" name="J. Mol. Biol.">
        <title>The genome of Bacillus subtilis bacteriophage SPO1.</title>
        <authorList>
            <person name="Stewart C.R."/>
            <person name="Casjens S.R."/>
            <person name="Cresawn S.G."/>
            <person name="Houtz J.M."/>
            <person name="Smith A.L."/>
            <person name="Ford M.E."/>
            <person name="Peebles C.L."/>
            <person name="Hatfull G.F."/>
            <person name="Hendrix R.W."/>
            <person name="Huang W.M."/>
            <person name="Pedulla M.L."/>
        </authorList>
    </citation>
    <scope>NUCLEOTIDE SEQUENCE [LARGE SCALE GENOMIC DNA]</scope>
</reference>
<dbReference type="GeneID" id="7009127"/>
<name>B6V2I9_BPSP1</name>
<dbReference type="Proteomes" id="UP000001590">
    <property type="component" value="Segment"/>
</dbReference>
<gene>
    <name evidence="2" type="primary">29.1</name>
    <name evidence="2" type="ORF">SPO1_137</name>
</gene>
<dbReference type="KEGG" id="vg:7009127"/>
<organism evidence="2 3">
    <name type="scientific">Bacillus phage SP01</name>
    <name type="common">Bacteriophage SP01</name>
    <dbReference type="NCBI Taxonomy" id="2884427"/>
    <lineage>
        <taxon>Viruses</taxon>
        <taxon>Duplodnaviria</taxon>
        <taxon>Heunggongvirae</taxon>
        <taxon>Uroviricota</taxon>
        <taxon>Caudoviricetes</taxon>
        <taxon>Herelleviridae</taxon>
        <taxon>Spounavirinae</taxon>
        <taxon>Okubovirus</taxon>
        <taxon>Okubovirus SPO1</taxon>
    </lineage>
</organism>
<keyword evidence="3" id="KW-1185">Reference proteome</keyword>
<evidence type="ECO:0000256" key="1">
    <source>
        <dbReference type="SAM" id="Phobius"/>
    </source>
</evidence>